<evidence type="ECO:0000256" key="7">
    <source>
        <dbReference type="SAM" id="MobiDB-lite"/>
    </source>
</evidence>
<comment type="caution">
    <text evidence="6">Lacks conserved residue(s) required for the propagation of feature annotation.</text>
</comment>
<evidence type="ECO:0000256" key="5">
    <source>
        <dbReference type="ARBA" id="ARBA00023180"/>
    </source>
</evidence>
<feature type="domain" description="EGF-like" evidence="9">
    <location>
        <begin position="93"/>
        <end position="133"/>
    </location>
</feature>
<gene>
    <name evidence="10" type="ORF">GSOID_T00021972001</name>
</gene>
<evidence type="ECO:0000256" key="4">
    <source>
        <dbReference type="ARBA" id="ARBA00023157"/>
    </source>
</evidence>
<dbReference type="Pfam" id="PF12947">
    <property type="entry name" value="EGF_3"/>
    <property type="match status" value="4"/>
</dbReference>
<evidence type="ECO:0000256" key="6">
    <source>
        <dbReference type="PROSITE-ProRule" id="PRU00076"/>
    </source>
</evidence>
<dbReference type="SMART" id="SM00179">
    <property type="entry name" value="EGF_CA"/>
    <property type="match status" value="5"/>
</dbReference>
<feature type="compositionally biased region" description="Low complexity" evidence="7">
    <location>
        <begin position="68"/>
        <end position="87"/>
    </location>
</feature>
<dbReference type="InterPro" id="IPR024731">
    <property type="entry name" value="NELL2-like_EGF"/>
</dbReference>
<dbReference type="Proteomes" id="UP000011014">
    <property type="component" value="Unassembled WGS sequence"/>
</dbReference>
<dbReference type="SMART" id="SM00181">
    <property type="entry name" value="EGF"/>
    <property type="match status" value="5"/>
</dbReference>
<evidence type="ECO:0000313" key="10">
    <source>
        <dbReference type="EMBL" id="CBY33995.1"/>
    </source>
</evidence>
<feature type="domain" description="EGF-like" evidence="9">
    <location>
        <begin position="214"/>
        <end position="254"/>
    </location>
</feature>
<evidence type="ECO:0000259" key="9">
    <source>
        <dbReference type="PROSITE" id="PS50026"/>
    </source>
</evidence>
<feature type="chain" id="PRO_5003191071" description="EGF-like domain-containing protein" evidence="8">
    <location>
        <begin position="21"/>
        <end position="396"/>
    </location>
</feature>
<dbReference type="GO" id="GO:0008201">
    <property type="term" value="F:heparin binding"/>
    <property type="evidence" value="ECO:0007669"/>
    <property type="project" value="TreeGrafter"/>
</dbReference>
<dbReference type="InterPro" id="IPR000742">
    <property type="entry name" value="EGF"/>
</dbReference>
<dbReference type="AlphaFoldDB" id="E4YEQ8"/>
<dbReference type="InterPro" id="IPR018097">
    <property type="entry name" value="EGF_Ca-bd_CS"/>
</dbReference>
<accession>E4YEQ8</accession>
<dbReference type="InterPro" id="IPR000152">
    <property type="entry name" value="EGF-type_Asp/Asn_hydroxyl_site"/>
</dbReference>
<dbReference type="PROSITE" id="PS50026">
    <property type="entry name" value="EGF_3"/>
    <property type="match status" value="4"/>
</dbReference>
<dbReference type="CDD" id="cd00054">
    <property type="entry name" value="EGF_CA"/>
    <property type="match status" value="3"/>
</dbReference>
<sequence>MKLQKRLVFGVAVLTGLATAQFGGDDSDMDYASMFAAPSADVLAQLIALSQANSSGGKKKKKNKKQRATTAASTTEEATTTTSTTAAPTTQGPVNECALNMDDCSPNASCSDLEDGYSCTCNAGFSGDGKFCQDVDECASSPCDANASCQNSRGSYSCTCNAGFFGDGATCDDINECSNGRNDCNANASCNNVPGSFECSCNAGYEGNGIRCNDVNECKSGTSECDENASCSNTDGGYTCSCNTEYEGDGKTCNRIDHCAVGDHKCDADASCVSTVGGFERGRKRGPDDLGYLCQCNDGFEGNGFQCTAITTTTTTTTTTDSSNVELEAGASDDVSGSAGSSGLNAFEGMDMSAFDNYYNYDSAGVDADAGKADSADFDFGAEFDFAAVETTAEQF</sequence>
<dbReference type="SUPFAM" id="SSF57184">
    <property type="entry name" value="Growth factor receptor domain"/>
    <property type="match status" value="2"/>
</dbReference>
<protein>
    <recommendedName>
        <fullName evidence="9">EGF-like domain-containing protein</fullName>
    </recommendedName>
</protein>
<dbReference type="PROSITE" id="PS01187">
    <property type="entry name" value="EGF_CA"/>
    <property type="match status" value="2"/>
</dbReference>
<organism evidence="10">
    <name type="scientific">Oikopleura dioica</name>
    <name type="common">Tunicate</name>
    <dbReference type="NCBI Taxonomy" id="34765"/>
    <lineage>
        <taxon>Eukaryota</taxon>
        <taxon>Metazoa</taxon>
        <taxon>Chordata</taxon>
        <taxon>Tunicata</taxon>
        <taxon>Appendicularia</taxon>
        <taxon>Copelata</taxon>
        <taxon>Oikopleuridae</taxon>
        <taxon>Oikopleura</taxon>
    </lineage>
</organism>
<feature type="domain" description="EGF-like" evidence="9">
    <location>
        <begin position="134"/>
        <end position="172"/>
    </location>
</feature>
<evidence type="ECO:0000256" key="1">
    <source>
        <dbReference type="ARBA" id="ARBA00022536"/>
    </source>
</evidence>
<keyword evidence="2 8" id="KW-0732">Signal</keyword>
<dbReference type="PROSITE" id="PS00010">
    <property type="entry name" value="ASX_HYDROXYL"/>
    <property type="match status" value="4"/>
</dbReference>
<evidence type="ECO:0000256" key="3">
    <source>
        <dbReference type="ARBA" id="ARBA00022737"/>
    </source>
</evidence>
<feature type="domain" description="EGF-like" evidence="9">
    <location>
        <begin position="173"/>
        <end position="213"/>
    </location>
</feature>
<dbReference type="GO" id="GO:0005615">
    <property type="term" value="C:extracellular space"/>
    <property type="evidence" value="ECO:0007669"/>
    <property type="project" value="TreeGrafter"/>
</dbReference>
<keyword evidence="3" id="KW-0677">Repeat</keyword>
<name>E4YEQ8_OIKDI</name>
<keyword evidence="1 6" id="KW-0245">EGF-like domain</keyword>
<keyword evidence="5" id="KW-0325">Glycoprotein</keyword>
<evidence type="ECO:0000256" key="2">
    <source>
        <dbReference type="ARBA" id="ARBA00022729"/>
    </source>
</evidence>
<dbReference type="PANTHER" id="PTHR24042:SF5">
    <property type="entry name" value="EGF-LIKE CALCIUM-BINDING DOMAIN-CONTAINING PROTEIN"/>
    <property type="match status" value="1"/>
</dbReference>
<feature type="region of interest" description="Disordered" evidence="7">
    <location>
        <begin position="55"/>
        <end position="87"/>
    </location>
</feature>
<dbReference type="InterPro" id="IPR051586">
    <property type="entry name" value="PKC-binding_NELL"/>
</dbReference>
<evidence type="ECO:0000256" key="8">
    <source>
        <dbReference type="SAM" id="SignalP"/>
    </source>
</evidence>
<dbReference type="InterPro" id="IPR009030">
    <property type="entry name" value="Growth_fac_rcpt_cys_sf"/>
</dbReference>
<dbReference type="GO" id="GO:0005509">
    <property type="term" value="F:calcium ion binding"/>
    <property type="evidence" value="ECO:0007669"/>
    <property type="project" value="InterPro"/>
</dbReference>
<proteinExistence type="predicted"/>
<dbReference type="Gene3D" id="2.10.25.10">
    <property type="entry name" value="Laminin"/>
    <property type="match status" value="5"/>
</dbReference>
<dbReference type="PROSITE" id="PS01186">
    <property type="entry name" value="EGF_2"/>
    <property type="match status" value="3"/>
</dbReference>
<reference evidence="10" key="1">
    <citation type="journal article" date="2010" name="Science">
        <title>Plasticity of animal genome architecture unmasked by rapid evolution of a pelagic tunicate.</title>
        <authorList>
            <person name="Denoeud F."/>
            <person name="Henriet S."/>
            <person name="Mungpakdee S."/>
            <person name="Aury J.M."/>
            <person name="Da Silva C."/>
            <person name="Brinkmann H."/>
            <person name="Mikhaleva J."/>
            <person name="Olsen L.C."/>
            <person name="Jubin C."/>
            <person name="Canestro C."/>
            <person name="Bouquet J.M."/>
            <person name="Danks G."/>
            <person name="Poulain J."/>
            <person name="Campsteijn C."/>
            <person name="Adamski M."/>
            <person name="Cross I."/>
            <person name="Yadetie F."/>
            <person name="Muffato M."/>
            <person name="Louis A."/>
            <person name="Butcher S."/>
            <person name="Tsagkogeorga G."/>
            <person name="Konrad A."/>
            <person name="Singh S."/>
            <person name="Jensen M.F."/>
            <person name="Cong E.H."/>
            <person name="Eikeseth-Otteraa H."/>
            <person name="Noel B."/>
            <person name="Anthouard V."/>
            <person name="Porcel B.M."/>
            <person name="Kachouri-Lafond R."/>
            <person name="Nishino A."/>
            <person name="Ugolini M."/>
            <person name="Chourrout P."/>
            <person name="Nishida H."/>
            <person name="Aasland R."/>
            <person name="Huzurbazar S."/>
            <person name="Westhof E."/>
            <person name="Delsuc F."/>
            <person name="Lehrach H."/>
            <person name="Reinhardt R."/>
            <person name="Weissenbach J."/>
            <person name="Roy S.W."/>
            <person name="Artiguenave F."/>
            <person name="Postlethwait J.H."/>
            <person name="Manak J.R."/>
            <person name="Thompson E.M."/>
            <person name="Jaillon O."/>
            <person name="Du Pasquier L."/>
            <person name="Boudinot P."/>
            <person name="Liberles D.A."/>
            <person name="Volff J.N."/>
            <person name="Philippe H."/>
            <person name="Lenhard B."/>
            <person name="Roest Crollius H."/>
            <person name="Wincker P."/>
            <person name="Chourrout D."/>
        </authorList>
    </citation>
    <scope>NUCLEOTIDE SEQUENCE [LARGE SCALE GENOMIC DNA]</scope>
</reference>
<feature type="signal peptide" evidence="8">
    <location>
        <begin position="1"/>
        <end position="20"/>
    </location>
</feature>
<dbReference type="PANTHER" id="PTHR24042">
    <property type="entry name" value="NEL HOMOLOG"/>
    <property type="match status" value="1"/>
</dbReference>
<feature type="compositionally biased region" description="Basic residues" evidence="7">
    <location>
        <begin position="57"/>
        <end position="67"/>
    </location>
</feature>
<dbReference type="FunFam" id="2.10.25.10:FF:000038">
    <property type="entry name" value="Fibrillin 2"/>
    <property type="match status" value="3"/>
</dbReference>
<dbReference type="Pfam" id="PF07645">
    <property type="entry name" value="EGF_CA"/>
    <property type="match status" value="1"/>
</dbReference>
<dbReference type="InterPro" id="IPR001881">
    <property type="entry name" value="EGF-like_Ca-bd_dom"/>
</dbReference>
<keyword evidence="4" id="KW-1015">Disulfide bond</keyword>
<dbReference type="InterPro" id="IPR049883">
    <property type="entry name" value="NOTCH1_EGF-like"/>
</dbReference>
<dbReference type="EMBL" id="FN654465">
    <property type="protein sequence ID" value="CBY33995.1"/>
    <property type="molecule type" value="Genomic_DNA"/>
</dbReference>